<evidence type="ECO:0000313" key="6">
    <source>
        <dbReference type="Proteomes" id="UP000565711"/>
    </source>
</evidence>
<dbReference type="InterPro" id="IPR001647">
    <property type="entry name" value="HTH_TetR"/>
</dbReference>
<dbReference type="EMBL" id="JAAXOP010000002">
    <property type="protein sequence ID" value="NKY49643.1"/>
    <property type="molecule type" value="Genomic_DNA"/>
</dbReference>
<protein>
    <submittedName>
        <fullName evidence="5">TetR/AcrR family transcriptional regulator</fullName>
    </submittedName>
</protein>
<keyword evidence="1" id="KW-0805">Transcription regulation</keyword>
<dbReference type="InterPro" id="IPR009057">
    <property type="entry name" value="Homeodomain-like_sf"/>
</dbReference>
<dbReference type="GO" id="GO:0000976">
    <property type="term" value="F:transcription cis-regulatory region binding"/>
    <property type="evidence" value="ECO:0007669"/>
    <property type="project" value="TreeGrafter"/>
</dbReference>
<proteinExistence type="predicted"/>
<dbReference type="GO" id="GO:0003700">
    <property type="term" value="F:DNA-binding transcription factor activity"/>
    <property type="evidence" value="ECO:0007669"/>
    <property type="project" value="TreeGrafter"/>
</dbReference>
<keyword evidence="6" id="KW-1185">Reference proteome</keyword>
<evidence type="ECO:0000313" key="5">
    <source>
        <dbReference type="EMBL" id="NKY49643.1"/>
    </source>
</evidence>
<gene>
    <name evidence="5" type="ORF">HGA08_05370</name>
</gene>
<organism evidence="5 6">
    <name type="scientific">Nocardia vermiculata</name>
    <dbReference type="NCBI Taxonomy" id="257274"/>
    <lineage>
        <taxon>Bacteria</taxon>
        <taxon>Bacillati</taxon>
        <taxon>Actinomycetota</taxon>
        <taxon>Actinomycetes</taxon>
        <taxon>Mycobacteriales</taxon>
        <taxon>Nocardiaceae</taxon>
        <taxon>Nocardia</taxon>
    </lineage>
</organism>
<dbReference type="PANTHER" id="PTHR30055:SF234">
    <property type="entry name" value="HTH-TYPE TRANSCRIPTIONAL REGULATOR BETI"/>
    <property type="match status" value="1"/>
</dbReference>
<dbReference type="Gene3D" id="1.10.357.10">
    <property type="entry name" value="Tetracycline Repressor, domain 2"/>
    <property type="match status" value="1"/>
</dbReference>
<dbReference type="Proteomes" id="UP000565711">
    <property type="component" value="Unassembled WGS sequence"/>
</dbReference>
<dbReference type="PANTHER" id="PTHR30055">
    <property type="entry name" value="HTH-TYPE TRANSCRIPTIONAL REGULATOR RUTR"/>
    <property type="match status" value="1"/>
</dbReference>
<dbReference type="RefSeq" id="WP_067867762.1">
    <property type="nucleotide sequence ID" value="NZ_JAAXOP010000002.1"/>
</dbReference>
<keyword evidence="3" id="KW-0804">Transcription</keyword>
<comment type="caution">
    <text evidence="5">The sequence shown here is derived from an EMBL/GenBank/DDBJ whole genome shotgun (WGS) entry which is preliminary data.</text>
</comment>
<evidence type="ECO:0000256" key="3">
    <source>
        <dbReference type="ARBA" id="ARBA00023163"/>
    </source>
</evidence>
<evidence type="ECO:0000256" key="1">
    <source>
        <dbReference type="ARBA" id="ARBA00023015"/>
    </source>
</evidence>
<evidence type="ECO:0000259" key="4">
    <source>
        <dbReference type="Pfam" id="PF00440"/>
    </source>
</evidence>
<sequence length="223" mass="24449">MTARLGRYSVGEGTRVLLIETAERLFARHGYDAVTLARIRSAAGQHNASVISYYFGSKENLLRAVFDHRLPAISADRDALVARLTTGAHALTSRETLWVLIQPLADTLHGQNHYVGLLDRLMETDVLGRVFSSANPERTASGFAVDRALHAALGDIPETVRQQRIQMTYESVLRTLARYDRSGTAPSRAELSALIDAWDGLLHAPSSAETCAIGDADGRHQDR</sequence>
<reference evidence="5 6" key="1">
    <citation type="submission" date="2020-04" db="EMBL/GenBank/DDBJ databases">
        <title>MicrobeNet Type strains.</title>
        <authorList>
            <person name="Nicholson A.C."/>
        </authorList>
    </citation>
    <scope>NUCLEOTIDE SEQUENCE [LARGE SCALE GENOMIC DNA]</scope>
    <source>
        <strain evidence="5 6">JCM 12354</strain>
    </source>
</reference>
<feature type="domain" description="HTH tetR-type" evidence="4">
    <location>
        <begin position="18"/>
        <end position="65"/>
    </location>
</feature>
<dbReference type="AlphaFoldDB" id="A0A846XRC9"/>
<name>A0A846XRC9_9NOCA</name>
<dbReference type="Pfam" id="PF00440">
    <property type="entry name" value="TetR_N"/>
    <property type="match status" value="1"/>
</dbReference>
<evidence type="ECO:0000256" key="2">
    <source>
        <dbReference type="ARBA" id="ARBA00023125"/>
    </source>
</evidence>
<keyword evidence="2" id="KW-0238">DNA-binding</keyword>
<accession>A0A846XRC9</accession>
<dbReference type="InterPro" id="IPR050109">
    <property type="entry name" value="HTH-type_TetR-like_transc_reg"/>
</dbReference>
<dbReference type="SUPFAM" id="SSF46689">
    <property type="entry name" value="Homeodomain-like"/>
    <property type="match status" value="1"/>
</dbReference>